<comment type="caution">
    <text evidence="2">The sequence shown here is derived from an EMBL/GenBank/DDBJ whole genome shotgun (WGS) entry which is preliminary data.</text>
</comment>
<organism evidence="2 3">
    <name type="scientific">Aristolochia fimbriata</name>
    <name type="common">White veined hardy Dutchman's pipe vine</name>
    <dbReference type="NCBI Taxonomy" id="158543"/>
    <lineage>
        <taxon>Eukaryota</taxon>
        <taxon>Viridiplantae</taxon>
        <taxon>Streptophyta</taxon>
        <taxon>Embryophyta</taxon>
        <taxon>Tracheophyta</taxon>
        <taxon>Spermatophyta</taxon>
        <taxon>Magnoliopsida</taxon>
        <taxon>Magnoliidae</taxon>
        <taxon>Piperales</taxon>
        <taxon>Aristolochiaceae</taxon>
        <taxon>Aristolochia</taxon>
    </lineage>
</organism>
<accession>A0AAV7ERP4</accession>
<feature type="compositionally biased region" description="Basic residues" evidence="1">
    <location>
        <begin position="48"/>
        <end position="65"/>
    </location>
</feature>
<gene>
    <name evidence="2" type="ORF">H6P81_011515</name>
</gene>
<keyword evidence="3" id="KW-1185">Reference proteome</keyword>
<evidence type="ECO:0000256" key="1">
    <source>
        <dbReference type="SAM" id="MobiDB-lite"/>
    </source>
</evidence>
<feature type="region of interest" description="Disordered" evidence="1">
    <location>
        <begin position="1"/>
        <end position="65"/>
    </location>
</feature>
<evidence type="ECO:0000313" key="2">
    <source>
        <dbReference type="EMBL" id="KAG9451550.1"/>
    </source>
</evidence>
<evidence type="ECO:0000313" key="3">
    <source>
        <dbReference type="Proteomes" id="UP000825729"/>
    </source>
</evidence>
<reference evidence="2 3" key="1">
    <citation type="submission" date="2021-07" db="EMBL/GenBank/DDBJ databases">
        <title>The Aristolochia fimbriata genome: insights into angiosperm evolution, floral development and chemical biosynthesis.</title>
        <authorList>
            <person name="Jiao Y."/>
        </authorList>
    </citation>
    <scope>NUCLEOTIDE SEQUENCE [LARGE SCALE GENOMIC DNA]</scope>
    <source>
        <strain evidence="2">IBCAS-2021</strain>
        <tissue evidence="2">Leaf</tissue>
    </source>
</reference>
<proteinExistence type="predicted"/>
<name>A0AAV7ERP4_ARIFI</name>
<dbReference type="AlphaFoldDB" id="A0AAV7ERP4"/>
<feature type="compositionally biased region" description="Basic and acidic residues" evidence="1">
    <location>
        <begin position="25"/>
        <end position="35"/>
    </location>
</feature>
<protein>
    <submittedName>
        <fullName evidence="2">Uncharacterized protein</fullName>
    </submittedName>
</protein>
<dbReference type="Proteomes" id="UP000825729">
    <property type="component" value="Unassembled WGS sequence"/>
</dbReference>
<sequence length="256" mass="28574">MKNSSRPPETTKNPRDSKNTLSADQKTDEDRKGFREAGCCRGGEGGGRKKKKKIRSQTKPFKKKSLAKPPSVFWTSRFGLSPQAGASPPLYINLLSPSPLFYLILIPLIPPLNHSESSFFSPSTSRFRHPTPFQHLFPIAARHVVPKSIHNLQVPVSYRQLSLHLIRVAFLLSEGHRLTYFPRFDVPESGGVKRSRRINAAVQRQLDLTRVRSGDLEATGDEGPARDAPRQSIVNCGAWKRCLSSLTRKLRGLQGG</sequence>
<dbReference type="EMBL" id="JAINDJ010000004">
    <property type="protein sequence ID" value="KAG9451550.1"/>
    <property type="molecule type" value="Genomic_DNA"/>
</dbReference>
<feature type="compositionally biased region" description="Polar residues" evidence="1">
    <location>
        <begin position="1"/>
        <end position="11"/>
    </location>
</feature>